<evidence type="ECO:0000256" key="1">
    <source>
        <dbReference type="SAM" id="MobiDB-lite"/>
    </source>
</evidence>
<feature type="transmembrane region" description="Helical" evidence="2">
    <location>
        <begin position="78"/>
        <end position="95"/>
    </location>
</feature>
<dbReference type="NCBIfam" id="NF047320">
    <property type="entry name" value="morpho_MmpB"/>
    <property type="match status" value="1"/>
</dbReference>
<name>A0A918C1V1_9ACTN</name>
<keyword evidence="2" id="KW-0812">Transmembrane</keyword>
<proteinExistence type="predicted"/>
<organism evidence="3 4">
    <name type="scientific">Streptomyces aurantiogriseus</name>
    <dbReference type="NCBI Taxonomy" id="66870"/>
    <lineage>
        <taxon>Bacteria</taxon>
        <taxon>Bacillati</taxon>
        <taxon>Actinomycetota</taxon>
        <taxon>Actinomycetes</taxon>
        <taxon>Kitasatosporales</taxon>
        <taxon>Streptomycetaceae</taxon>
        <taxon>Streptomyces</taxon>
    </lineage>
</organism>
<keyword evidence="2" id="KW-1133">Transmembrane helix</keyword>
<comment type="caution">
    <text evidence="3">The sequence shown here is derived from an EMBL/GenBank/DDBJ whole genome shotgun (WGS) entry which is preliminary data.</text>
</comment>
<reference evidence="3" key="2">
    <citation type="submission" date="2020-09" db="EMBL/GenBank/DDBJ databases">
        <authorList>
            <person name="Sun Q."/>
            <person name="Ohkuma M."/>
        </authorList>
    </citation>
    <scope>NUCLEOTIDE SEQUENCE</scope>
    <source>
        <strain evidence="3">JCM 4346</strain>
    </source>
</reference>
<dbReference type="EMBL" id="BMSX01000003">
    <property type="protein sequence ID" value="GGR01513.1"/>
    <property type="molecule type" value="Genomic_DNA"/>
</dbReference>
<evidence type="ECO:0000313" key="4">
    <source>
        <dbReference type="Proteomes" id="UP000658320"/>
    </source>
</evidence>
<dbReference type="AlphaFoldDB" id="A0A918C1V1"/>
<accession>A0A918C1V1</accession>
<sequence>MGSHLLARLAAGYAGARGCIDMRLRRLGAPENNAGADLSTHTQAPSPARPHAGGMLWSDPKNEPPKELRDMQETLRRLGLFLALAMLVAMIVLGVR</sequence>
<dbReference type="Pfam" id="PF26627">
    <property type="entry name" value="MmpB"/>
    <property type="match status" value="1"/>
</dbReference>
<evidence type="ECO:0000313" key="3">
    <source>
        <dbReference type="EMBL" id="GGR01513.1"/>
    </source>
</evidence>
<keyword evidence="2" id="KW-0472">Membrane</keyword>
<reference evidence="3" key="1">
    <citation type="journal article" date="2014" name="Int. J. Syst. Evol. Microbiol.">
        <title>Complete genome sequence of Corynebacterium casei LMG S-19264T (=DSM 44701T), isolated from a smear-ripened cheese.</title>
        <authorList>
            <consortium name="US DOE Joint Genome Institute (JGI-PGF)"/>
            <person name="Walter F."/>
            <person name="Albersmeier A."/>
            <person name="Kalinowski J."/>
            <person name="Ruckert C."/>
        </authorList>
    </citation>
    <scope>NUCLEOTIDE SEQUENCE</scope>
    <source>
        <strain evidence="3">JCM 4346</strain>
    </source>
</reference>
<gene>
    <name evidence="3" type="ORF">GCM10010251_16410</name>
</gene>
<dbReference type="Proteomes" id="UP000658320">
    <property type="component" value="Unassembled WGS sequence"/>
</dbReference>
<protein>
    <submittedName>
        <fullName evidence="3">Uncharacterized protein</fullName>
    </submittedName>
</protein>
<keyword evidence="4" id="KW-1185">Reference proteome</keyword>
<evidence type="ECO:0000256" key="2">
    <source>
        <dbReference type="SAM" id="Phobius"/>
    </source>
</evidence>
<dbReference type="InterPro" id="IPR058070">
    <property type="entry name" value="MmpB-like"/>
</dbReference>
<feature type="region of interest" description="Disordered" evidence="1">
    <location>
        <begin position="31"/>
        <end position="66"/>
    </location>
</feature>